<gene>
    <name evidence="1" type="ORF">HNP25_003838</name>
</gene>
<dbReference type="EMBL" id="JACHKT010000037">
    <property type="protein sequence ID" value="MBB6005166.1"/>
    <property type="molecule type" value="Genomic_DNA"/>
</dbReference>
<evidence type="ECO:0000313" key="1">
    <source>
        <dbReference type="EMBL" id="MBB6005166.1"/>
    </source>
</evidence>
<comment type="caution">
    <text evidence="1">The sequence shown here is derived from an EMBL/GenBank/DDBJ whole genome shotgun (WGS) entry which is preliminary data.</text>
</comment>
<reference evidence="1 2" key="1">
    <citation type="submission" date="2020-08" db="EMBL/GenBank/DDBJ databases">
        <title>Functional genomics of gut bacteria from endangered species of beetles.</title>
        <authorList>
            <person name="Carlos-Shanley C."/>
        </authorList>
    </citation>
    <scope>NUCLEOTIDE SEQUENCE [LARGE SCALE GENOMIC DNA]</scope>
    <source>
        <strain evidence="1 2">S00070</strain>
    </source>
</reference>
<accession>A0A841EQH2</accession>
<organism evidence="1 2">
    <name type="scientific">Arcicella rosea</name>
    <dbReference type="NCBI Taxonomy" id="502909"/>
    <lineage>
        <taxon>Bacteria</taxon>
        <taxon>Pseudomonadati</taxon>
        <taxon>Bacteroidota</taxon>
        <taxon>Cytophagia</taxon>
        <taxon>Cytophagales</taxon>
        <taxon>Flectobacillaceae</taxon>
        <taxon>Arcicella</taxon>
    </lineage>
</organism>
<dbReference type="Proteomes" id="UP000524404">
    <property type="component" value="Unassembled WGS sequence"/>
</dbReference>
<dbReference type="RefSeq" id="WP_184136738.1">
    <property type="nucleotide sequence ID" value="NZ_JACHKT010000037.1"/>
</dbReference>
<keyword evidence="2" id="KW-1185">Reference proteome</keyword>
<protein>
    <submittedName>
        <fullName evidence="1">Uncharacterized protein</fullName>
    </submittedName>
</protein>
<sequence>MKQLIALLILVNTLGKISAQNVFTKVPTLPHTHEVDIFFLHELPIKEPYFKTQMIETDGNDYNDAIVQVKQKAQLVGADAVIIMNYDRGHLIGIGAKYKKNMTTLDSTVAFLKTIRIIPINNNKGSGDVQFDIDGTLKPDQSRELVTYFEDNILNYDFDFLIQDKSSRWQESPDIYNRIERRKLKNTNGVTVKKILLSYATDSDKIPQFLEVDDVNKSSASSSMWHTEKLFPIYNNTGKLTELKVYWKNALVRRQQLFYDAKNRLIMSDWVKFENQKPIPFLRVEYEYYKNADLKL</sequence>
<dbReference type="AlphaFoldDB" id="A0A841EQH2"/>
<evidence type="ECO:0000313" key="2">
    <source>
        <dbReference type="Proteomes" id="UP000524404"/>
    </source>
</evidence>
<name>A0A841EQH2_9BACT</name>
<proteinExistence type="predicted"/>